<dbReference type="InterPro" id="IPR017900">
    <property type="entry name" value="4Fe4S_Fe_S_CS"/>
</dbReference>
<dbReference type="InterPro" id="IPR037171">
    <property type="entry name" value="NagB/RpiA_transferase-like"/>
</dbReference>
<proteinExistence type="predicted"/>
<dbReference type="PANTHER" id="PTHR47153">
    <property type="entry name" value="LACTATE UTILIZATION PROTEIN B"/>
    <property type="match status" value="1"/>
</dbReference>
<keyword evidence="3" id="KW-0677">Repeat</keyword>
<sequence>MNYLMEKRRDKFPDQEKLDNLRNIASSIRANSLSNLADLLIKLEENLESNNITVHWAETDLEANNIIYQILKDANAKTIVKGKSMVTEEIELNEFLEDKDIEILETDLGEFLIQLANEKPSHIVMPAIHKSRKEISKVFAEHFPEFPYTEDVDLITQQARKILRDKFRQADAGISGVNFAVAETGTLCLVENEGNGRMCTTVPPLHIAVTGIEKVVEKLSDVAPLLDILTKSATGQEITTYFNMISSPRREGEKDGPKSMHVVLLDNGRSKIHQNNEMQETLKCIRCGSCMNHCPVYTQVGGHAYGTVYPGPIGITLEPQKQGITQLGELTSACSLCGACGEVCPVQIPLPKLINKLRSEAVEGNNANELIEGAGSKRSSLELLAWKNWRLLYGNPFFYSIFSKAATTLGFITPKTIGKWGKYRTTPIPSKHSLKEMANKAGFDNE</sequence>
<dbReference type="InterPro" id="IPR003741">
    <property type="entry name" value="LUD_dom"/>
</dbReference>
<keyword evidence="2" id="KW-0479">Metal-binding</keyword>
<dbReference type="PANTHER" id="PTHR47153:SF2">
    <property type="entry name" value="LACTATE UTILIZATION PROTEIN B"/>
    <property type="match status" value="1"/>
</dbReference>
<dbReference type="SUPFAM" id="SSF46548">
    <property type="entry name" value="alpha-helical ferredoxin"/>
    <property type="match status" value="1"/>
</dbReference>
<dbReference type="Pfam" id="PF02589">
    <property type="entry name" value="LUD_dom"/>
    <property type="match status" value="1"/>
</dbReference>
<keyword evidence="2" id="KW-0004">4Fe-4S</keyword>
<evidence type="ECO:0000256" key="2">
    <source>
        <dbReference type="ARBA" id="ARBA00022485"/>
    </source>
</evidence>
<accession>A0A381VLC1</accession>
<feature type="domain" description="4Fe-4S ferredoxin-type" evidence="5">
    <location>
        <begin position="274"/>
        <end position="303"/>
    </location>
</feature>
<evidence type="ECO:0000256" key="4">
    <source>
        <dbReference type="ARBA" id="ARBA00022982"/>
    </source>
</evidence>
<evidence type="ECO:0000256" key="3">
    <source>
        <dbReference type="ARBA" id="ARBA00022737"/>
    </source>
</evidence>
<dbReference type="InterPro" id="IPR009051">
    <property type="entry name" value="Helical_ferredxn"/>
</dbReference>
<dbReference type="InterPro" id="IPR004452">
    <property type="entry name" value="LutB/LldF"/>
</dbReference>
<dbReference type="Gene3D" id="1.10.1060.10">
    <property type="entry name" value="Alpha-helical ferredoxin"/>
    <property type="match status" value="1"/>
</dbReference>
<dbReference type="SUPFAM" id="SSF100950">
    <property type="entry name" value="NagB/RpiA/CoA transferase-like"/>
    <property type="match status" value="1"/>
</dbReference>
<dbReference type="PROSITE" id="PS00198">
    <property type="entry name" value="4FE4S_FER_1"/>
    <property type="match status" value="2"/>
</dbReference>
<evidence type="ECO:0000259" key="5">
    <source>
        <dbReference type="PROSITE" id="PS51379"/>
    </source>
</evidence>
<protein>
    <recommendedName>
        <fullName evidence="5">4Fe-4S ferredoxin-type domain-containing protein</fullName>
    </recommendedName>
</protein>
<dbReference type="Pfam" id="PF13183">
    <property type="entry name" value="Fer4_8"/>
    <property type="match status" value="1"/>
</dbReference>
<dbReference type="GO" id="GO:0006089">
    <property type="term" value="P:lactate metabolic process"/>
    <property type="evidence" value="ECO:0007669"/>
    <property type="project" value="InterPro"/>
</dbReference>
<keyword evidence="2" id="KW-0408">Iron</keyword>
<dbReference type="InterPro" id="IPR017896">
    <property type="entry name" value="4Fe4S_Fe-S-bd"/>
</dbReference>
<keyword evidence="1" id="KW-0813">Transport</keyword>
<dbReference type="Pfam" id="PF11870">
    <property type="entry name" value="LutB_C"/>
    <property type="match status" value="1"/>
</dbReference>
<dbReference type="PROSITE" id="PS51379">
    <property type="entry name" value="4FE4S_FER_2"/>
    <property type="match status" value="1"/>
</dbReference>
<keyword evidence="4" id="KW-0249">Electron transport</keyword>
<keyword evidence="2" id="KW-0411">Iron-sulfur</keyword>
<reference evidence="6" key="1">
    <citation type="submission" date="2018-05" db="EMBL/GenBank/DDBJ databases">
        <authorList>
            <person name="Lanie J.A."/>
            <person name="Ng W.-L."/>
            <person name="Kazmierczak K.M."/>
            <person name="Andrzejewski T.M."/>
            <person name="Davidsen T.M."/>
            <person name="Wayne K.J."/>
            <person name="Tettelin H."/>
            <person name="Glass J.I."/>
            <person name="Rusch D."/>
            <person name="Podicherti R."/>
            <person name="Tsui H.-C.T."/>
            <person name="Winkler M.E."/>
        </authorList>
    </citation>
    <scope>NUCLEOTIDE SEQUENCE</scope>
</reference>
<evidence type="ECO:0000313" key="6">
    <source>
        <dbReference type="EMBL" id="SVA41092.1"/>
    </source>
</evidence>
<gene>
    <name evidence="6" type="ORF">METZ01_LOCUS93946</name>
</gene>
<dbReference type="EMBL" id="UINC01009159">
    <property type="protein sequence ID" value="SVA41092.1"/>
    <property type="molecule type" value="Genomic_DNA"/>
</dbReference>
<dbReference type="GO" id="GO:0051539">
    <property type="term" value="F:4 iron, 4 sulfur cluster binding"/>
    <property type="evidence" value="ECO:0007669"/>
    <property type="project" value="UniProtKB-KW"/>
</dbReference>
<evidence type="ECO:0000256" key="1">
    <source>
        <dbReference type="ARBA" id="ARBA00022448"/>
    </source>
</evidence>
<dbReference type="Gene3D" id="3.40.50.10420">
    <property type="entry name" value="NagB/RpiA/CoA transferase-like"/>
    <property type="match status" value="1"/>
</dbReference>
<dbReference type="InterPro" id="IPR024569">
    <property type="entry name" value="LutB_C"/>
</dbReference>
<name>A0A381VLC1_9ZZZZ</name>
<dbReference type="AlphaFoldDB" id="A0A381VLC1"/>
<dbReference type="InterPro" id="IPR024185">
    <property type="entry name" value="FTHF_cligase-like_sf"/>
</dbReference>
<dbReference type="NCBIfam" id="TIGR00273">
    <property type="entry name" value="LutB/LldF family L-lactate oxidation iron-sulfur protein"/>
    <property type="match status" value="1"/>
</dbReference>
<organism evidence="6">
    <name type="scientific">marine metagenome</name>
    <dbReference type="NCBI Taxonomy" id="408172"/>
    <lineage>
        <taxon>unclassified sequences</taxon>
        <taxon>metagenomes</taxon>
        <taxon>ecological metagenomes</taxon>
    </lineage>
</organism>